<proteinExistence type="predicted"/>
<accession>A0A0R2JBP1</accession>
<feature type="region of interest" description="Disordered" evidence="1">
    <location>
        <begin position="1"/>
        <end position="23"/>
    </location>
</feature>
<dbReference type="PATRIC" id="fig|1616.3.peg.1243"/>
<name>A0A0R2JBP1_9LACO</name>
<gene>
    <name evidence="2" type="ORF">IV73_GL001211</name>
</gene>
<dbReference type="EMBL" id="JQBP01000007">
    <property type="protein sequence ID" value="KRN74702.1"/>
    <property type="molecule type" value="Genomic_DNA"/>
</dbReference>
<feature type="compositionally biased region" description="Basic and acidic residues" evidence="1">
    <location>
        <begin position="1"/>
        <end position="14"/>
    </location>
</feature>
<evidence type="ECO:0000313" key="2">
    <source>
        <dbReference type="EMBL" id="KRN74702.1"/>
    </source>
</evidence>
<sequence>MKERAAELRKEQANKRSKKDPEEDVLERIASMDDQDSFLAIKLHTLVRDVAPELGMNTWSGMPAYTMRPGKLCFILVMLVNLKRDIAPLILVMQRN</sequence>
<dbReference type="RefSeq" id="WP_236697742.1">
    <property type="nucleotide sequence ID" value="NZ_JQBP01000007.1"/>
</dbReference>
<comment type="caution">
    <text evidence="2">The sequence shown here is derived from an EMBL/GenBank/DDBJ whole genome shotgun (WGS) entry which is preliminary data.</text>
</comment>
<protein>
    <submittedName>
        <fullName evidence="2">Uncharacterized protein</fullName>
    </submittedName>
</protein>
<evidence type="ECO:0000256" key="1">
    <source>
        <dbReference type="SAM" id="MobiDB-lite"/>
    </source>
</evidence>
<keyword evidence="3" id="KW-1185">Reference proteome</keyword>
<dbReference type="AlphaFoldDB" id="A0A0R2JBP1"/>
<evidence type="ECO:0000313" key="3">
    <source>
        <dbReference type="Proteomes" id="UP000051655"/>
    </source>
</evidence>
<dbReference type="STRING" id="1616.IV73_GL001211"/>
<reference evidence="2 3" key="1">
    <citation type="journal article" date="2015" name="Genome Announc.">
        <title>Expanding the biotechnology potential of lactobacilli through comparative genomics of 213 strains and associated genera.</title>
        <authorList>
            <person name="Sun Z."/>
            <person name="Harris H.M."/>
            <person name="McCann A."/>
            <person name="Guo C."/>
            <person name="Argimon S."/>
            <person name="Zhang W."/>
            <person name="Yang X."/>
            <person name="Jeffery I.B."/>
            <person name="Cooney J.C."/>
            <person name="Kagawa T.F."/>
            <person name="Liu W."/>
            <person name="Song Y."/>
            <person name="Salvetti E."/>
            <person name="Wrobel A."/>
            <person name="Rasinkangas P."/>
            <person name="Parkhill J."/>
            <person name="Rea M.C."/>
            <person name="O'Sullivan O."/>
            <person name="Ritari J."/>
            <person name="Douillard F.P."/>
            <person name="Paul Ross R."/>
            <person name="Yang R."/>
            <person name="Briner A.E."/>
            <person name="Felis G.E."/>
            <person name="de Vos W.M."/>
            <person name="Barrangou R."/>
            <person name="Klaenhammer T.R."/>
            <person name="Caufield P.W."/>
            <person name="Cui Y."/>
            <person name="Zhang H."/>
            <person name="O'Toole P.W."/>
        </authorList>
    </citation>
    <scope>NUCLEOTIDE SEQUENCE [LARGE SCALE GENOMIC DNA]</scope>
    <source>
        <strain evidence="2 3">DSM 20593</strain>
    </source>
</reference>
<organism evidence="2 3">
    <name type="scientific">Weissella kandleri</name>
    <dbReference type="NCBI Taxonomy" id="1616"/>
    <lineage>
        <taxon>Bacteria</taxon>
        <taxon>Bacillati</taxon>
        <taxon>Bacillota</taxon>
        <taxon>Bacilli</taxon>
        <taxon>Lactobacillales</taxon>
        <taxon>Lactobacillaceae</taxon>
        <taxon>Weissella</taxon>
    </lineage>
</organism>
<dbReference type="Proteomes" id="UP000051655">
    <property type="component" value="Unassembled WGS sequence"/>
</dbReference>